<proteinExistence type="predicted"/>
<protein>
    <recommendedName>
        <fullName evidence="2">Reverse transcriptase domain-containing protein</fullName>
    </recommendedName>
</protein>
<dbReference type="PROSITE" id="PS50878">
    <property type="entry name" value="RT_POL"/>
    <property type="match status" value="1"/>
</dbReference>
<evidence type="ECO:0000256" key="1">
    <source>
        <dbReference type="SAM" id="MobiDB-lite"/>
    </source>
</evidence>
<dbReference type="Pfam" id="PF16297">
    <property type="entry name" value="DUF4939"/>
    <property type="match status" value="1"/>
</dbReference>
<dbReference type="InterPro" id="IPR043502">
    <property type="entry name" value="DNA/RNA_pol_sf"/>
</dbReference>
<reference evidence="3 4" key="1">
    <citation type="submission" date="2017-03" db="EMBL/GenBank/DDBJ databases">
        <title>Genomes of endolithic fungi from Antarctica.</title>
        <authorList>
            <person name="Coleine C."/>
            <person name="Masonjones S."/>
            <person name="Stajich J.E."/>
        </authorList>
    </citation>
    <scope>NUCLEOTIDE SEQUENCE [LARGE SCALE GENOMIC DNA]</scope>
    <source>
        <strain evidence="3 4">CCFEE 5187</strain>
    </source>
</reference>
<feature type="compositionally biased region" description="Basic and acidic residues" evidence="1">
    <location>
        <begin position="90"/>
        <end position="99"/>
    </location>
</feature>
<organism evidence="3 4">
    <name type="scientific">Cryomyces minteri</name>
    <dbReference type="NCBI Taxonomy" id="331657"/>
    <lineage>
        <taxon>Eukaryota</taxon>
        <taxon>Fungi</taxon>
        <taxon>Dikarya</taxon>
        <taxon>Ascomycota</taxon>
        <taxon>Pezizomycotina</taxon>
        <taxon>Dothideomycetes</taxon>
        <taxon>Dothideomycetes incertae sedis</taxon>
        <taxon>Cryomyces</taxon>
    </lineage>
</organism>
<dbReference type="AlphaFoldDB" id="A0A4V6WKL0"/>
<dbReference type="SUPFAM" id="SSF56672">
    <property type="entry name" value="DNA/RNA polymerases"/>
    <property type="match status" value="1"/>
</dbReference>
<evidence type="ECO:0000259" key="2">
    <source>
        <dbReference type="PROSITE" id="PS50878"/>
    </source>
</evidence>
<gene>
    <name evidence="3" type="ORF">B0A49_13695</name>
</gene>
<accession>A0A4V6WKL0</accession>
<name>A0A4V6WKL0_9PEZI</name>
<dbReference type="Proteomes" id="UP000308768">
    <property type="component" value="Unassembled WGS sequence"/>
</dbReference>
<feature type="region of interest" description="Disordered" evidence="1">
    <location>
        <begin position="277"/>
        <end position="305"/>
    </location>
</feature>
<dbReference type="PANTHER" id="PTHR33481:SF1">
    <property type="entry name" value="ENDONUCLEASE_EXONUCLEASE_PHOSPHATASE DOMAIN-CONTAINING PROTEIN-RELATED"/>
    <property type="match status" value="1"/>
</dbReference>
<evidence type="ECO:0000313" key="4">
    <source>
        <dbReference type="Proteomes" id="UP000308768"/>
    </source>
</evidence>
<feature type="compositionally biased region" description="Low complexity" evidence="1">
    <location>
        <begin position="284"/>
        <end position="302"/>
    </location>
</feature>
<dbReference type="InterPro" id="IPR032549">
    <property type="entry name" value="DUF4939"/>
</dbReference>
<dbReference type="PANTHER" id="PTHR33481">
    <property type="entry name" value="REVERSE TRANSCRIPTASE"/>
    <property type="match status" value="1"/>
</dbReference>
<sequence>MALKPPRPPATFDSAQNFAAAVVTQPEAFWNYVGALHQTAGVNFTYSNELQGLADARSLEISNLRAVNETLRQLISAKSEPPPSLSRSVKHPDPEKYSGHKDQLLSFIAQLRIKLLMNEDHFSTPESKVIYAISRLEGAAMSQVLPRIKAGSKVDLDSVEDLIKLLERAFGDPDRKATAQRELRKLKQANRDFHQYLADFQHLAPESEYNEEAQKSFLMDGMCNELKSIMIGFDVPEKLDDCVALLQKLENRRKAVMVTSREPSFTPCIPRVSLPKTSSSAPFSSYTPAPSTIAPSSSVSDSDPMDLSANRKALELVVAERISYIAETQGRLPHNHFGGRKQRSAVQVISYLQEHIYNAWRGNKTLSLVSFDVKGAYNNVAKLPELQRLRERGVPEVLVRWIYDFCTDRKACISANGYTSEVKMLPQSGLPQGSPLAPILFLFFNASLVQQLVRNGGSMAYIDDYTAWVTGASAAENTRMLQEEVLPRLQRWERESGAVFEASKTAFIHFTRNRRGDRDSEIPLLFKG</sequence>
<evidence type="ECO:0000313" key="3">
    <source>
        <dbReference type="EMBL" id="TKA56069.1"/>
    </source>
</evidence>
<dbReference type="OrthoDB" id="3261222at2759"/>
<dbReference type="Pfam" id="PF00078">
    <property type="entry name" value="RVT_1"/>
    <property type="match status" value="1"/>
</dbReference>
<keyword evidence="4" id="KW-1185">Reference proteome</keyword>
<comment type="caution">
    <text evidence="3">The sequence shown here is derived from an EMBL/GenBank/DDBJ whole genome shotgun (WGS) entry which is preliminary data.</text>
</comment>
<dbReference type="InterPro" id="IPR000477">
    <property type="entry name" value="RT_dom"/>
</dbReference>
<feature type="domain" description="Reverse transcriptase" evidence="2">
    <location>
        <begin position="275"/>
        <end position="528"/>
    </location>
</feature>
<dbReference type="EMBL" id="NAJN01002203">
    <property type="protein sequence ID" value="TKA56069.1"/>
    <property type="molecule type" value="Genomic_DNA"/>
</dbReference>
<feature type="region of interest" description="Disordered" evidence="1">
    <location>
        <begin position="75"/>
        <end position="99"/>
    </location>
</feature>